<name>A0A2H0KG04_9BACT</name>
<feature type="domain" description="Glycosyltransferase 2-like" evidence="1">
    <location>
        <begin position="6"/>
        <end position="160"/>
    </location>
</feature>
<dbReference type="PANTHER" id="PTHR43179:SF7">
    <property type="entry name" value="RHAMNOSYLTRANSFERASE WBBL"/>
    <property type="match status" value="1"/>
</dbReference>
<evidence type="ECO:0000259" key="1">
    <source>
        <dbReference type="Pfam" id="PF00535"/>
    </source>
</evidence>
<evidence type="ECO:0000313" key="3">
    <source>
        <dbReference type="Proteomes" id="UP000231371"/>
    </source>
</evidence>
<reference evidence="2 3" key="1">
    <citation type="submission" date="2017-09" db="EMBL/GenBank/DDBJ databases">
        <title>Depth-based differentiation of microbial function through sediment-hosted aquifers and enrichment of novel symbionts in the deep terrestrial subsurface.</title>
        <authorList>
            <person name="Probst A.J."/>
            <person name="Ladd B."/>
            <person name="Jarett J.K."/>
            <person name="Geller-Mcgrath D.E."/>
            <person name="Sieber C.M."/>
            <person name="Emerson J.B."/>
            <person name="Anantharaman K."/>
            <person name="Thomas B.C."/>
            <person name="Malmstrom R."/>
            <person name="Stieglmeier M."/>
            <person name="Klingl A."/>
            <person name="Woyke T."/>
            <person name="Ryan C.M."/>
            <person name="Banfield J.F."/>
        </authorList>
    </citation>
    <scope>NUCLEOTIDE SEQUENCE [LARGE SCALE GENOMIC DNA]</scope>
    <source>
        <strain evidence="2">CG11_big_fil_rev_8_21_14_0_20_40_12</strain>
    </source>
</reference>
<proteinExistence type="predicted"/>
<comment type="caution">
    <text evidence="2">The sequence shown here is derived from an EMBL/GenBank/DDBJ whole genome shotgun (WGS) entry which is preliminary data.</text>
</comment>
<evidence type="ECO:0000313" key="2">
    <source>
        <dbReference type="EMBL" id="PIQ70155.1"/>
    </source>
</evidence>
<dbReference type="Proteomes" id="UP000231371">
    <property type="component" value="Unassembled WGS sequence"/>
</dbReference>
<protein>
    <submittedName>
        <fullName evidence="2">Glycosyl transferase</fullName>
    </submittedName>
</protein>
<dbReference type="CDD" id="cd04186">
    <property type="entry name" value="GT_2_like_c"/>
    <property type="match status" value="1"/>
</dbReference>
<dbReference type="PANTHER" id="PTHR43179">
    <property type="entry name" value="RHAMNOSYLTRANSFERASE WBBL"/>
    <property type="match status" value="1"/>
</dbReference>
<sequence>MNPKLSIIIVNWNTAKLLINCLKSLEFEIRNLKFEIEIFVVDNGSTDNSVKEFKNFKFDSENSFKIENLKLKIIENGTNMGFSRGNNVGIKQAKGEYIMLLNSDTVIKEGAIEKLVRFLDEHPEVSIVGPRLLNQNSTFQANCGWFPLLRVAFLMLFKEHFGESDSVRFSPVKSQAVDWLMGAAFMARREVFDKIGGLDEDIFMYMEEVEWFYRTKKQGFITYFLKEAEIIHLGRGSSITGKKEPIINIYKGLLHFYKKHRSKTEIIMLKLMLKLKALLTLIIGYLKKDAYLIETYGQAFKVS</sequence>
<dbReference type="EMBL" id="PCVI01000030">
    <property type="protein sequence ID" value="PIQ70155.1"/>
    <property type="molecule type" value="Genomic_DNA"/>
</dbReference>
<dbReference type="GO" id="GO:0016740">
    <property type="term" value="F:transferase activity"/>
    <property type="evidence" value="ECO:0007669"/>
    <property type="project" value="UniProtKB-KW"/>
</dbReference>
<organism evidence="2 3">
    <name type="scientific">Candidatus Shapirobacteria bacterium CG11_big_fil_rev_8_21_14_0_20_40_12</name>
    <dbReference type="NCBI Taxonomy" id="1974889"/>
    <lineage>
        <taxon>Bacteria</taxon>
        <taxon>Candidatus Shapironibacteriota</taxon>
    </lineage>
</organism>
<dbReference type="SUPFAM" id="SSF53448">
    <property type="entry name" value="Nucleotide-diphospho-sugar transferases"/>
    <property type="match status" value="1"/>
</dbReference>
<keyword evidence="2" id="KW-0808">Transferase</keyword>
<dbReference type="InterPro" id="IPR029044">
    <property type="entry name" value="Nucleotide-diphossugar_trans"/>
</dbReference>
<dbReference type="Gene3D" id="3.90.550.10">
    <property type="entry name" value="Spore Coat Polysaccharide Biosynthesis Protein SpsA, Chain A"/>
    <property type="match status" value="1"/>
</dbReference>
<dbReference type="Pfam" id="PF00535">
    <property type="entry name" value="Glycos_transf_2"/>
    <property type="match status" value="1"/>
</dbReference>
<dbReference type="AlphaFoldDB" id="A0A2H0KG04"/>
<gene>
    <name evidence="2" type="ORF">COV89_01950</name>
</gene>
<dbReference type="InterPro" id="IPR001173">
    <property type="entry name" value="Glyco_trans_2-like"/>
</dbReference>
<accession>A0A2H0KG04</accession>